<dbReference type="OrthoDB" id="5272396at2759"/>
<comment type="caution">
    <text evidence="1">The sequence shown here is derived from an EMBL/GenBank/DDBJ whole genome shotgun (WGS) entry which is preliminary data.</text>
</comment>
<keyword evidence="2" id="KW-1185">Reference proteome</keyword>
<dbReference type="AlphaFoldDB" id="A0A1V8SQL2"/>
<gene>
    <name evidence="1" type="ORF">B0A48_13011</name>
</gene>
<name>A0A1V8SQL2_9PEZI</name>
<sequence>MAFPLPYHQKQRFVGPAKGPDQHSRTYVEYAKARSGKTAMMLCGIHPHPAKIPALADRSSKNRDSRYYRPWNQGIYKRALGPGEYRGSCICDYYSYPILLESIEYSDPNTPFRLPFLELPAELRDIVLEKIFKLDRTLDFSPIPLRDARRPA</sequence>
<organism evidence="1 2">
    <name type="scientific">Cryoendolithus antarcticus</name>
    <dbReference type="NCBI Taxonomy" id="1507870"/>
    <lineage>
        <taxon>Eukaryota</taxon>
        <taxon>Fungi</taxon>
        <taxon>Dikarya</taxon>
        <taxon>Ascomycota</taxon>
        <taxon>Pezizomycotina</taxon>
        <taxon>Dothideomycetes</taxon>
        <taxon>Dothideomycetidae</taxon>
        <taxon>Cladosporiales</taxon>
        <taxon>Cladosporiaceae</taxon>
        <taxon>Cryoendolithus</taxon>
    </lineage>
</organism>
<protein>
    <submittedName>
        <fullName evidence="1">Uncharacterized protein</fullName>
    </submittedName>
</protein>
<proteinExistence type="predicted"/>
<evidence type="ECO:0000313" key="2">
    <source>
        <dbReference type="Proteomes" id="UP000192596"/>
    </source>
</evidence>
<dbReference type="Proteomes" id="UP000192596">
    <property type="component" value="Unassembled WGS sequence"/>
</dbReference>
<dbReference type="InParanoid" id="A0A1V8SQL2"/>
<accession>A0A1V8SQL2</accession>
<dbReference type="EMBL" id="NAJO01000031">
    <property type="protein sequence ID" value="OQO01456.1"/>
    <property type="molecule type" value="Genomic_DNA"/>
</dbReference>
<evidence type="ECO:0000313" key="1">
    <source>
        <dbReference type="EMBL" id="OQO01456.1"/>
    </source>
</evidence>
<reference evidence="2" key="1">
    <citation type="submission" date="2017-03" db="EMBL/GenBank/DDBJ databases">
        <title>Genomes of endolithic fungi from Antarctica.</title>
        <authorList>
            <person name="Coleine C."/>
            <person name="Masonjones S."/>
            <person name="Stajich J.E."/>
        </authorList>
    </citation>
    <scope>NUCLEOTIDE SEQUENCE [LARGE SCALE GENOMIC DNA]</scope>
    <source>
        <strain evidence="2">CCFEE 5527</strain>
    </source>
</reference>